<dbReference type="SUPFAM" id="SSF52025">
    <property type="entry name" value="PA domain"/>
    <property type="match status" value="1"/>
</dbReference>
<accession>A0A917NMC7</accession>
<comment type="caution">
    <text evidence="3">The sequence shown here is derived from an EMBL/GenBank/DDBJ whole genome shotgun (WGS) entry which is preliminary data.</text>
</comment>
<dbReference type="Pfam" id="PF04389">
    <property type="entry name" value="Peptidase_M28"/>
    <property type="match status" value="1"/>
</dbReference>
<reference evidence="3" key="1">
    <citation type="journal article" date="2014" name="Int. J. Syst. Evol. Microbiol.">
        <title>Complete genome sequence of Corynebacterium casei LMG S-19264T (=DSM 44701T), isolated from a smear-ripened cheese.</title>
        <authorList>
            <consortium name="US DOE Joint Genome Institute (JGI-PGF)"/>
            <person name="Walter F."/>
            <person name="Albersmeier A."/>
            <person name="Kalinowski J."/>
            <person name="Ruckert C."/>
        </authorList>
    </citation>
    <scope>NUCLEOTIDE SEQUENCE</scope>
    <source>
        <strain evidence="3">JCM 18487</strain>
    </source>
</reference>
<evidence type="ECO:0000256" key="1">
    <source>
        <dbReference type="SAM" id="MobiDB-lite"/>
    </source>
</evidence>
<name>A0A917NMC7_9BACL</name>
<dbReference type="InterPro" id="IPR046450">
    <property type="entry name" value="PA_dom_sf"/>
</dbReference>
<feature type="region of interest" description="Disordered" evidence="1">
    <location>
        <begin position="137"/>
        <end position="162"/>
    </location>
</feature>
<organism evidence="3 4">
    <name type="scientific">Alicyclobacillus cellulosilyticus</name>
    <dbReference type="NCBI Taxonomy" id="1003997"/>
    <lineage>
        <taxon>Bacteria</taxon>
        <taxon>Bacillati</taxon>
        <taxon>Bacillota</taxon>
        <taxon>Bacilli</taxon>
        <taxon>Bacillales</taxon>
        <taxon>Alicyclobacillaceae</taxon>
        <taxon>Alicyclobacillus</taxon>
    </lineage>
</organism>
<protein>
    <recommendedName>
        <fullName evidence="2">Peptidase M28 domain-containing protein</fullName>
    </recommendedName>
</protein>
<dbReference type="AlphaFoldDB" id="A0A917NMC7"/>
<dbReference type="SUPFAM" id="SSF53187">
    <property type="entry name" value="Zn-dependent exopeptidases"/>
    <property type="match status" value="1"/>
</dbReference>
<dbReference type="Gene3D" id="3.40.630.10">
    <property type="entry name" value="Zn peptidases"/>
    <property type="match status" value="1"/>
</dbReference>
<proteinExistence type="predicted"/>
<reference evidence="3" key="2">
    <citation type="submission" date="2020-09" db="EMBL/GenBank/DDBJ databases">
        <authorList>
            <person name="Sun Q."/>
            <person name="Ohkuma M."/>
        </authorList>
    </citation>
    <scope>NUCLEOTIDE SEQUENCE</scope>
    <source>
        <strain evidence="3">JCM 18487</strain>
    </source>
</reference>
<dbReference type="EMBL" id="BMOY01000034">
    <property type="protein sequence ID" value="GGJ10866.1"/>
    <property type="molecule type" value="Genomic_DNA"/>
</dbReference>
<evidence type="ECO:0000313" key="4">
    <source>
        <dbReference type="Proteomes" id="UP000637695"/>
    </source>
</evidence>
<evidence type="ECO:0000313" key="3">
    <source>
        <dbReference type="EMBL" id="GGJ10866.1"/>
    </source>
</evidence>
<sequence length="711" mass="77021">MVEHTPKDFTQFYNTVVAKKTAQSTTVTVNGQQFPLSFYKDPKTGVVYVSLQDLAKATGGSLSQHGISISAVLGSNRYSMTVGSRTVTCAGKDLPLPSGKVVKLGGRILIPEGWVPILLKGAKVNARTFAVTYSTLQHQKRQTQQQTGEVRRQSSQPQHHPAATSWLPLSHYVPDDRFAYDVVKEISDPKYKGRQPGTQDYTAAAQYVAKVFQQLGLVPVGDSGSFLQAYRTGLAWFAAMPTLTVNGKHLTFLHDFKVHGMSDSGTLTGDEVVYVGNGYSSDYAGLDVRGKIVAFTDDTTGAGSPTGVIDRAEYAKSQGASGVLIISGAMYPISSFERPLRYENSGVLAFYISPEVAKSVGINLSSPSPQTVFAKVQGTVQITRVPDQISYNVLGMIPGKDPSRTVMVEANLDGYGALPDGTVFPGASADSSGVGDLAGLAEYYRSLKTQPDVNILFAAIGSECYDRAGIRWFLQHRGNVGQIVADINLYDVGGTEDQKYLAVNSKYTQLDAAAKFAVKLDPNPDQEVHDADADTAALYNFDNAQMDAAGIPNVFIRTCESTEDAATDTFSNIKQKSLRNSMAIAKQLIFYLSAVTDPPAAFDPSKVQQVNVPEVGHTMSMVETSHFQVYYEPQFAQAIPGLVPMLDQLWDEDEWWNYNPNIARKIRIYLVTSSKEGWATAHRTSESTNEMTGGIQSPGNYSVSVVMPGGA</sequence>
<gene>
    <name evidence="3" type="ORF">GCM10010885_20140</name>
</gene>
<dbReference type="Gene3D" id="3.50.30.30">
    <property type="match status" value="1"/>
</dbReference>
<dbReference type="Proteomes" id="UP000637695">
    <property type="component" value="Unassembled WGS sequence"/>
</dbReference>
<dbReference type="InterPro" id="IPR007484">
    <property type="entry name" value="Peptidase_M28"/>
</dbReference>
<keyword evidence="4" id="KW-1185">Reference proteome</keyword>
<evidence type="ECO:0000259" key="2">
    <source>
        <dbReference type="Pfam" id="PF04389"/>
    </source>
</evidence>
<feature type="domain" description="Peptidase M28" evidence="2">
    <location>
        <begin position="392"/>
        <end position="587"/>
    </location>
</feature>